<dbReference type="PANTHER" id="PTHR42673:SF4">
    <property type="entry name" value="MALEYLACETOACETATE ISOMERASE"/>
    <property type="match status" value="1"/>
</dbReference>
<dbReference type="EMBL" id="MU404352">
    <property type="protein sequence ID" value="KAI1615861.1"/>
    <property type="molecule type" value="Genomic_DNA"/>
</dbReference>
<dbReference type="AlphaFoldDB" id="A0AAN6IFS3"/>
<dbReference type="GO" id="GO:0006749">
    <property type="term" value="P:glutathione metabolic process"/>
    <property type="evidence" value="ECO:0007669"/>
    <property type="project" value="TreeGrafter"/>
</dbReference>
<dbReference type="NCBIfam" id="TIGR01262">
    <property type="entry name" value="maiA"/>
    <property type="match status" value="1"/>
</dbReference>
<dbReference type="Gene3D" id="1.20.1050.10">
    <property type="match status" value="1"/>
</dbReference>
<dbReference type="GO" id="GO:0005739">
    <property type="term" value="C:mitochondrion"/>
    <property type="evidence" value="ECO:0007669"/>
    <property type="project" value="TreeGrafter"/>
</dbReference>
<dbReference type="InterPro" id="IPR004046">
    <property type="entry name" value="GST_C"/>
</dbReference>
<dbReference type="Pfam" id="PF00043">
    <property type="entry name" value="GST_C"/>
    <property type="match status" value="1"/>
</dbReference>
<dbReference type="GO" id="GO:0004364">
    <property type="term" value="F:glutathione transferase activity"/>
    <property type="evidence" value="ECO:0007669"/>
    <property type="project" value="TreeGrafter"/>
</dbReference>
<feature type="domain" description="GST N-terminal" evidence="2">
    <location>
        <begin position="5"/>
        <end position="93"/>
    </location>
</feature>
<dbReference type="PROSITE" id="PS50404">
    <property type="entry name" value="GST_NTER"/>
    <property type="match status" value="1"/>
</dbReference>
<keyword evidence="4" id="KW-0413">Isomerase</keyword>
<evidence type="ECO:0000256" key="1">
    <source>
        <dbReference type="ARBA" id="ARBA00010007"/>
    </source>
</evidence>
<organism evidence="4 5">
    <name type="scientific">Exophiala viscosa</name>
    <dbReference type="NCBI Taxonomy" id="2486360"/>
    <lineage>
        <taxon>Eukaryota</taxon>
        <taxon>Fungi</taxon>
        <taxon>Dikarya</taxon>
        <taxon>Ascomycota</taxon>
        <taxon>Pezizomycotina</taxon>
        <taxon>Eurotiomycetes</taxon>
        <taxon>Chaetothyriomycetidae</taxon>
        <taxon>Chaetothyriales</taxon>
        <taxon>Herpotrichiellaceae</taxon>
        <taxon>Exophiala</taxon>
    </lineage>
</organism>
<dbReference type="Proteomes" id="UP001203852">
    <property type="component" value="Unassembled WGS sequence"/>
</dbReference>
<feature type="domain" description="GST C-terminal" evidence="3">
    <location>
        <begin position="101"/>
        <end position="224"/>
    </location>
</feature>
<evidence type="ECO:0000313" key="5">
    <source>
        <dbReference type="Proteomes" id="UP001203852"/>
    </source>
</evidence>
<dbReference type="SFLD" id="SFLDS00019">
    <property type="entry name" value="Glutathione_Transferase_(cytos"/>
    <property type="match status" value="1"/>
</dbReference>
<dbReference type="PANTHER" id="PTHR42673">
    <property type="entry name" value="MALEYLACETOACETATE ISOMERASE"/>
    <property type="match status" value="1"/>
</dbReference>
<protein>
    <submittedName>
        <fullName evidence="4">Maleylacetoacetate isomerase</fullName>
    </submittedName>
</protein>
<dbReference type="Gene3D" id="3.40.30.10">
    <property type="entry name" value="Glutaredoxin"/>
    <property type="match status" value="1"/>
</dbReference>
<dbReference type="GO" id="GO:0006559">
    <property type="term" value="P:L-phenylalanine catabolic process"/>
    <property type="evidence" value="ECO:0007669"/>
    <property type="project" value="TreeGrafter"/>
</dbReference>
<dbReference type="InterPro" id="IPR036282">
    <property type="entry name" value="Glutathione-S-Trfase_C_sf"/>
</dbReference>
<evidence type="ECO:0000313" key="4">
    <source>
        <dbReference type="EMBL" id="KAI1615861.1"/>
    </source>
</evidence>
<dbReference type="InterPro" id="IPR005955">
    <property type="entry name" value="GST_Zeta"/>
</dbReference>
<comment type="similarity">
    <text evidence="1">Belongs to the GST superfamily. Zeta family.</text>
</comment>
<comment type="caution">
    <text evidence="4">The sequence shown here is derived from an EMBL/GenBank/DDBJ whole genome shotgun (WGS) entry which is preliminary data.</text>
</comment>
<sequence>MAEEYQYTLYTYFRSSCSARVRIAARIKGIRLEYKYIHLVKGEQNAAEYTSLNPSESVPTLVVTNTKSGQEVAKIRQSIAILEYFEESRPELPRLLPPPENSASRAKVRELVDIVSCDIQPVTNLRVLTFVKPLNVEAKVWQQHFMTLGFRAYEQLAKEYSGKYSVGDQLTLADCALAPAVDGALRFGVDVESDCPHVWKVWENLKAVEAFKKGRWDNQPDTPADLRTRE</sequence>
<evidence type="ECO:0000259" key="3">
    <source>
        <dbReference type="PROSITE" id="PS50405"/>
    </source>
</evidence>
<dbReference type="SUPFAM" id="SSF52833">
    <property type="entry name" value="Thioredoxin-like"/>
    <property type="match status" value="1"/>
</dbReference>
<name>A0AAN6IFS3_9EURO</name>
<proteinExistence type="inferred from homology"/>
<dbReference type="Pfam" id="PF13409">
    <property type="entry name" value="GST_N_2"/>
    <property type="match status" value="1"/>
</dbReference>
<dbReference type="InterPro" id="IPR004045">
    <property type="entry name" value="Glutathione_S-Trfase_N"/>
</dbReference>
<keyword evidence="5" id="KW-1185">Reference proteome</keyword>
<dbReference type="GO" id="GO:0016034">
    <property type="term" value="F:maleylacetoacetate isomerase activity"/>
    <property type="evidence" value="ECO:0007669"/>
    <property type="project" value="TreeGrafter"/>
</dbReference>
<accession>A0AAN6IFS3</accession>
<dbReference type="SFLD" id="SFLDG00358">
    <property type="entry name" value="Main_(cytGST)"/>
    <property type="match status" value="1"/>
</dbReference>
<evidence type="ECO:0000259" key="2">
    <source>
        <dbReference type="PROSITE" id="PS50404"/>
    </source>
</evidence>
<dbReference type="PROSITE" id="PS50405">
    <property type="entry name" value="GST_CTER"/>
    <property type="match status" value="1"/>
</dbReference>
<dbReference type="FunFam" id="1.20.1050.10:FF:000010">
    <property type="entry name" value="Maleylacetoacetate isomerase isoform 1"/>
    <property type="match status" value="1"/>
</dbReference>
<reference evidence="4" key="1">
    <citation type="journal article" date="2022" name="bioRxiv">
        <title>Deciphering the potential niche of two novel black yeast fungi from a biological soil crust based on their genomes, phenotypes, and melanin regulation.</title>
        <authorList>
            <consortium name="DOE Joint Genome Institute"/>
            <person name="Carr E.C."/>
            <person name="Barton Q."/>
            <person name="Grambo S."/>
            <person name="Sullivan M."/>
            <person name="Renfro C.M."/>
            <person name="Kuo A."/>
            <person name="Pangilinan J."/>
            <person name="Lipzen A."/>
            <person name="Keymanesh K."/>
            <person name="Savage E."/>
            <person name="Barry K."/>
            <person name="Grigoriev I.V."/>
            <person name="Riekhof W.R."/>
            <person name="Harris S.S."/>
        </authorList>
    </citation>
    <scope>NUCLEOTIDE SEQUENCE</scope>
    <source>
        <strain evidence="4">JF 03-4F</strain>
    </source>
</reference>
<dbReference type="InterPro" id="IPR036249">
    <property type="entry name" value="Thioredoxin-like_sf"/>
</dbReference>
<dbReference type="SUPFAM" id="SSF47616">
    <property type="entry name" value="GST C-terminal domain-like"/>
    <property type="match status" value="1"/>
</dbReference>
<gene>
    <name evidence="4" type="ORF">EDD36DRAFT_198633</name>
</gene>
<dbReference type="InterPro" id="IPR040079">
    <property type="entry name" value="Glutathione_S-Trfase"/>
</dbReference>
<dbReference type="InterPro" id="IPR010987">
    <property type="entry name" value="Glutathione-S-Trfase_C-like"/>
</dbReference>